<evidence type="ECO:0000256" key="3">
    <source>
        <dbReference type="ARBA" id="ARBA00022448"/>
    </source>
</evidence>
<dbReference type="Gene3D" id="3.40.190.10">
    <property type="entry name" value="Periplasmic binding protein-like II"/>
    <property type="match status" value="2"/>
</dbReference>
<evidence type="ECO:0000256" key="5">
    <source>
        <dbReference type="ARBA" id="ARBA00049629"/>
    </source>
</evidence>
<sequence>MLRKALVVGAFAGVGALCTPALAEGERAEVIHIWTSEGESAAIREVVTRFEAAGGVWLDSAVAGGQNLGQTVFNRIAAGDPPTAYQGLGGRAYEDLLAEGLLNDVDATATADGWRDVLPGPLVDVITNDDGKIFLIPINVHGPNWIWYSKDVLEKAGVTEVPTTYDETFFAAVEKINDAGMVGFAVGGQSFQERFLMESVMLALGGRDYWNNVWQNRDEAAIRSATTTKVFETFRRLSTYRDDGAAGRSWPQNTNMLITGAAGFNVMGDWAKGEFTAAGQQAEVDYGCILPGDKPYFIVHADVMAVPSGRDKGRVEAQQLLAHVAMSAESQIEFNLRKGSLAARTDVDTSRYDACSLKGLASYSDPELVVPSVNMTMTPAAAGLWEDLVTEFFNDDSISIDTAVDRLADIVAGSD</sequence>
<evidence type="ECO:0000256" key="2">
    <source>
        <dbReference type="ARBA" id="ARBA00008520"/>
    </source>
</evidence>
<reference evidence="8 9" key="1">
    <citation type="submission" date="2014-03" db="EMBL/GenBank/DDBJ databases">
        <title>Draft Genome Sequence of Actibacterium mucosum KCTC 23349, a Marine Alphaproteobacterium with Complex Ionic Requirements Isolated from Mediterranean Seawater at Malvarrosa Beach, Valencia, Spain.</title>
        <authorList>
            <person name="Arahal D.R."/>
            <person name="Shao Z."/>
            <person name="Lai Q."/>
            <person name="Pujalte M.J."/>
        </authorList>
    </citation>
    <scope>NUCLEOTIDE SEQUENCE [LARGE SCALE GENOMIC DNA]</scope>
    <source>
        <strain evidence="8 9">KCTC 23349</strain>
    </source>
</reference>
<dbReference type="InterPro" id="IPR050490">
    <property type="entry name" value="Bact_solute-bd_prot1"/>
</dbReference>
<protein>
    <recommendedName>
        <fullName evidence="6">Probable sugar-binding periplasmic protein</fullName>
    </recommendedName>
</protein>
<feature type="chain" id="PRO_5001559575" description="Probable sugar-binding periplasmic protein" evidence="7">
    <location>
        <begin position="24"/>
        <end position="415"/>
    </location>
</feature>
<evidence type="ECO:0000256" key="7">
    <source>
        <dbReference type="SAM" id="SignalP"/>
    </source>
</evidence>
<evidence type="ECO:0000256" key="4">
    <source>
        <dbReference type="ARBA" id="ARBA00022729"/>
    </source>
</evidence>
<dbReference type="AlphaFoldDB" id="A0A037ZI29"/>
<name>A0A037ZI29_9RHOB</name>
<dbReference type="Pfam" id="PF01547">
    <property type="entry name" value="SBP_bac_1"/>
    <property type="match status" value="1"/>
</dbReference>
<evidence type="ECO:0000313" key="9">
    <source>
        <dbReference type="Proteomes" id="UP000026249"/>
    </source>
</evidence>
<proteinExistence type="inferred from homology"/>
<dbReference type="RefSeq" id="WP_035261149.1">
    <property type="nucleotide sequence ID" value="NZ_JFKE01000007.1"/>
</dbReference>
<comment type="subcellular location">
    <subcellularLocation>
        <location evidence="1">Periplasm</location>
    </subcellularLocation>
</comment>
<evidence type="ECO:0000313" key="8">
    <source>
        <dbReference type="EMBL" id="KAJ54440.1"/>
    </source>
</evidence>
<dbReference type="OrthoDB" id="9798191at2"/>
<keyword evidence="9" id="KW-1185">Reference proteome</keyword>
<keyword evidence="4 7" id="KW-0732">Signal</keyword>
<evidence type="ECO:0000256" key="6">
    <source>
        <dbReference type="ARBA" id="ARBA00049753"/>
    </source>
</evidence>
<dbReference type="EMBL" id="JFKE01000007">
    <property type="protein sequence ID" value="KAJ54440.1"/>
    <property type="molecule type" value="Genomic_DNA"/>
</dbReference>
<dbReference type="PANTHER" id="PTHR43649">
    <property type="entry name" value="ARABINOSE-BINDING PROTEIN-RELATED"/>
    <property type="match status" value="1"/>
</dbReference>
<dbReference type="Proteomes" id="UP000026249">
    <property type="component" value="Unassembled WGS sequence"/>
</dbReference>
<keyword evidence="3" id="KW-0813">Transport</keyword>
<dbReference type="STRING" id="1454373.ACMU_17150"/>
<dbReference type="SUPFAM" id="SSF53850">
    <property type="entry name" value="Periplasmic binding protein-like II"/>
    <property type="match status" value="1"/>
</dbReference>
<dbReference type="PANTHER" id="PTHR43649:SF28">
    <property type="entry name" value="BINDING PROTEIN COMPONENT OF ABC SUGAR TRANSPORTER-RELATED"/>
    <property type="match status" value="1"/>
</dbReference>
<evidence type="ECO:0000256" key="1">
    <source>
        <dbReference type="ARBA" id="ARBA00004418"/>
    </source>
</evidence>
<gene>
    <name evidence="8" type="ORF">ACMU_17150</name>
</gene>
<comment type="function">
    <text evidence="5">Part of a binding-protein-dependent transport system for a sugar.</text>
</comment>
<dbReference type="InterPro" id="IPR006059">
    <property type="entry name" value="SBP"/>
</dbReference>
<accession>A0A037ZI29</accession>
<comment type="caution">
    <text evidence="8">The sequence shown here is derived from an EMBL/GenBank/DDBJ whole genome shotgun (WGS) entry which is preliminary data.</text>
</comment>
<feature type="signal peptide" evidence="7">
    <location>
        <begin position="1"/>
        <end position="23"/>
    </location>
</feature>
<dbReference type="GO" id="GO:0042597">
    <property type="term" value="C:periplasmic space"/>
    <property type="evidence" value="ECO:0007669"/>
    <property type="project" value="UniProtKB-SubCell"/>
</dbReference>
<comment type="similarity">
    <text evidence="2">Belongs to the bacterial solute-binding protein 1 family.</text>
</comment>
<organism evidence="8 9">
    <name type="scientific">Actibacterium mucosum KCTC 23349</name>
    <dbReference type="NCBI Taxonomy" id="1454373"/>
    <lineage>
        <taxon>Bacteria</taxon>
        <taxon>Pseudomonadati</taxon>
        <taxon>Pseudomonadota</taxon>
        <taxon>Alphaproteobacteria</taxon>
        <taxon>Rhodobacterales</taxon>
        <taxon>Roseobacteraceae</taxon>
        <taxon>Actibacterium</taxon>
    </lineage>
</organism>